<protein>
    <submittedName>
        <fullName evidence="1">Uncharacterized protein</fullName>
    </submittedName>
</protein>
<dbReference type="EMBL" id="CAJFCW020000002">
    <property type="protein sequence ID" value="CAG9089934.1"/>
    <property type="molecule type" value="Genomic_DNA"/>
</dbReference>
<reference evidence="1" key="1">
    <citation type="submission" date="2020-09" db="EMBL/GenBank/DDBJ databases">
        <authorList>
            <person name="Kikuchi T."/>
        </authorList>
    </citation>
    <scope>NUCLEOTIDE SEQUENCE</scope>
    <source>
        <strain evidence="1">SH1</strain>
    </source>
</reference>
<gene>
    <name evidence="1" type="ORF">BOKJ2_LOCUS2830</name>
</gene>
<dbReference type="Proteomes" id="UP000614601">
    <property type="component" value="Unassembled WGS sequence"/>
</dbReference>
<sequence>MKRTQSLLGNLNKVHWDRKPWEVGYVGEPAGKRKVTRKPYAIVHDDQVALVRQRLDREWEVMKMLNTPYLNKEQIKPYHAVHRTFVKELADEKKLAEKARMPGDPKRLLANGDADPYHANYGNLLHKSRSIEESMCHLIRRTRWD</sequence>
<comment type="caution">
    <text evidence="1">The sequence shown here is derived from an EMBL/GenBank/DDBJ whole genome shotgun (WGS) entry which is preliminary data.</text>
</comment>
<dbReference type="EMBL" id="CAJFDH010000002">
    <property type="protein sequence ID" value="CAD5209723.1"/>
    <property type="molecule type" value="Genomic_DNA"/>
</dbReference>
<evidence type="ECO:0000313" key="2">
    <source>
        <dbReference type="Proteomes" id="UP000614601"/>
    </source>
</evidence>
<name>A0A811K239_9BILA</name>
<dbReference type="Proteomes" id="UP000783686">
    <property type="component" value="Unassembled WGS sequence"/>
</dbReference>
<accession>A0A811K239</accession>
<dbReference type="AlphaFoldDB" id="A0A811K239"/>
<proteinExistence type="predicted"/>
<evidence type="ECO:0000313" key="1">
    <source>
        <dbReference type="EMBL" id="CAD5209723.1"/>
    </source>
</evidence>
<keyword evidence="2" id="KW-1185">Reference proteome</keyword>
<dbReference type="OrthoDB" id="5775818at2759"/>
<organism evidence="1 2">
    <name type="scientific">Bursaphelenchus okinawaensis</name>
    <dbReference type="NCBI Taxonomy" id="465554"/>
    <lineage>
        <taxon>Eukaryota</taxon>
        <taxon>Metazoa</taxon>
        <taxon>Ecdysozoa</taxon>
        <taxon>Nematoda</taxon>
        <taxon>Chromadorea</taxon>
        <taxon>Rhabditida</taxon>
        <taxon>Tylenchina</taxon>
        <taxon>Tylenchomorpha</taxon>
        <taxon>Aphelenchoidea</taxon>
        <taxon>Aphelenchoididae</taxon>
        <taxon>Bursaphelenchus</taxon>
    </lineage>
</organism>